<evidence type="ECO:0000313" key="2">
    <source>
        <dbReference type="Proteomes" id="UP000663828"/>
    </source>
</evidence>
<dbReference type="EMBL" id="CAJNOR010011428">
    <property type="protein sequence ID" value="CAF1661225.1"/>
    <property type="molecule type" value="Genomic_DNA"/>
</dbReference>
<gene>
    <name evidence="1" type="ORF">XAT740_LOCUS56903</name>
</gene>
<keyword evidence="2" id="KW-1185">Reference proteome</keyword>
<feature type="non-terminal residue" evidence="1">
    <location>
        <position position="1"/>
    </location>
</feature>
<organism evidence="1 2">
    <name type="scientific">Adineta ricciae</name>
    <name type="common">Rotifer</name>
    <dbReference type="NCBI Taxonomy" id="249248"/>
    <lineage>
        <taxon>Eukaryota</taxon>
        <taxon>Metazoa</taxon>
        <taxon>Spiralia</taxon>
        <taxon>Gnathifera</taxon>
        <taxon>Rotifera</taxon>
        <taxon>Eurotatoria</taxon>
        <taxon>Bdelloidea</taxon>
        <taxon>Adinetida</taxon>
        <taxon>Adinetidae</taxon>
        <taxon>Adineta</taxon>
    </lineage>
</organism>
<accession>A0A816FGC6</accession>
<comment type="caution">
    <text evidence="1">The sequence shown here is derived from an EMBL/GenBank/DDBJ whole genome shotgun (WGS) entry which is preliminary data.</text>
</comment>
<protein>
    <submittedName>
        <fullName evidence="1">Uncharacterized protein</fullName>
    </submittedName>
</protein>
<dbReference type="AlphaFoldDB" id="A0A816FGC6"/>
<name>A0A816FGC6_ADIRI</name>
<reference evidence="1" key="1">
    <citation type="submission" date="2021-02" db="EMBL/GenBank/DDBJ databases">
        <authorList>
            <person name="Nowell W R."/>
        </authorList>
    </citation>
    <scope>NUCLEOTIDE SEQUENCE</scope>
</reference>
<evidence type="ECO:0000313" key="1">
    <source>
        <dbReference type="EMBL" id="CAF1661225.1"/>
    </source>
</evidence>
<sequence>PWWDGIVPSHAELWSKPTDKTL</sequence>
<dbReference type="Proteomes" id="UP000663828">
    <property type="component" value="Unassembled WGS sequence"/>
</dbReference>
<proteinExistence type="predicted"/>